<keyword evidence="12" id="KW-0282">Flagellum</keyword>
<evidence type="ECO:0000256" key="5">
    <source>
        <dbReference type="ARBA" id="ARBA00022729"/>
    </source>
</evidence>
<protein>
    <recommendedName>
        <fullName evidence="11">Flagellar L-ring protein</fullName>
    </recommendedName>
    <alternativeName>
        <fullName evidence="11">Basal body L-ring protein</fullName>
    </alternativeName>
</protein>
<dbReference type="PRINTS" id="PR01008">
    <property type="entry name" value="FLGLRINGFLGH"/>
</dbReference>
<keyword evidence="12" id="KW-0966">Cell projection</keyword>
<reference evidence="12" key="1">
    <citation type="journal article" date="2020" name="mSystems">
        <title>Genome- and Community-Level Interaction Insights into Carbon Utilization and Element Cycling Functions of Hydrothermarchaeota in Hydrothermal Sediment.</title>
        <authorList>
            <person name="Zhou Z."/>
            <person name="Liu Y."/>
            <person name="Xu W."/>
            <person name="Pan J."/>
            <person name="Luo Z.H."/>
            <person name="Li M."/>
        </authorList>
    </citation>
    <scope>NUCLEOTIDE SEQUENCE [LARGE SCALE GENOMIC DNA]</scope>
    <source>
        <strain evidence="12">HyVt-458</strain>
    </source>
</reference>
<name>A0A831RV56_9GAMM</name>
<evidence type="ECO:0000256" key="11">
    <source>
        <dbReference type="HAMAP-Rule" id="MF_00415"/>
    </source>
</evidence>
<evidence type="ECO:0000256" key="6">
    <source>
        <dbReference type="ARBA" id="ARBA00023136"/>
    </source>
</evidence>
<evidence type="ECO:0000256" key="10">
    <source>
        <dbReference type="ARBA" id="ARBA00023288"/>
    </source>
</evidence>
<dbReference type="PANTHER" id="PTHR34933">
    <property type="entry name" value="FLAGELLAR L-RING PROTEIN"/>
    <property type="match status" value="1"/>
</dbReference>
<dbReference type="AlphaFoldDB" id="A0A831RV56"/>
<dbReference type="GO" id="GO:0003774">
    <property type="term" value="F:cytoskeletal motor activity"/>
    <property type="evidence" value="ECO:0007669"/>
    <property type="project" value="InterPro"/>
</dbReference>
<keyword evidence="5" id="KW-0732">Signal</keyword>
<organism evidence="12">
    <name type="scientific">Thiolapillus brandeum</name>
    <dbReference type="NCBI Taxonomy" id="1076588"/>
    <lineage>
        <taxon>Bacteria</taxon>
        <taxon>Pseudomonadati</taxon>
        <taxon>Pseudomonadota</taxon>
        <taxon>Gammaproteobacteria</taxon>
        <taxon>Chromatiales</taxon>
        <taxon>Sedimenticolaceae</taxon>
        <taxon>Thiolapillus</taxon>
    </lineage>
</organism>
<keyword evidence="6 11" id="KW-0472">Membrane</keyword>
<gene>
    <name evidence="11 12" type="primary">flgH</name>
    <name evidence="12" type="ORF">ENJ12_02975</name>
</gene>
<proteinExistence type="inferred from homology"/>
<dbReference type="EMBL" id="DRLF01000110">
    <property type="protein sequence ID" value="HEC05787.1"/>
    <property type="molecule type" value="Genomic_DNA"/>
</dbReference>
<dbReference type="InterPro" id="IPR000527">
    <property type="entry name" value="Flag_Lring"/>
</dbReference>
<sequence>MVSLLLLGGCAIPERGEQTSYTATQPLYAPPPPPSNGAIYQSGSALVLFEDIKARRVGDILTIVLNERTNAEKKADTSVDKSSESSIGVPKLFGQTVPELENSVSAGHKFETEGDSKQSNKLEGSIAVTVARVLANGNLVVQGEKWITINHGEEFIRIRGIVRPMDIGPENTISSTKVADAQILYSGKGSLARANKPGWLTEFFLSPLMPF</sequence>
<keyword evidence="10" id="KW-0449">Lipoprotein</keyword>
<keyword evidence="7" id="KW-0564">Palmitate</keyword>
<evidence type="ECO:0000313" key="12">
    <source>
        <dbReference type="EMBL" id="HEC05787.1"/>
    </source>
</evidence>
<evidence type="ECO:0000256" key="9">
    <source>
        <dbReference type="ARBA" id="ARBA00023237"/>
    </source>
</evidence>
<dbReference type="GO" id="GO:0009279">
    <property type="term" value="C:cell outer membrane"/>
    <property type="evidence" value="ECO:0007669"/>
    <property type="project" value="UniProtKB-SubCell"/>
</dbReference>
<dbReference type="Proteomes" id="UP000886339">
    <property type="component" value="Unassembled WGS sequence"/>
</dbReference>
<evidence type="ECO:0000256" key="2">
    <source>
        <dbReference type="ARBA" id="ARBA00004635"/>
    </source>
</evidence>
<evidence type="ECO:0000256" key="4">
    <source>
        <dbReference type="ARBA" id="ARBA00011439"/>
    </source>
</evidence>
<keyword evidence="9 11" id="KW-0998">Cell outer membrane</keyword>
<dbReference type="Pfam" id="PF02107">
    <property type="entry name" value="FlgH"/>
    <property type="match status" value="1"/>
</dbReference>
<comment type="function">
    <text evidence="1 11">Assembles around the rod to form the L-ring and probably protects the motor/basal body from shearing forces during rotation.</text>
</comment>
<comment type="similarity">
    <text evidence="3 11">Belongs to the FlgH family.</text>
</comment>
<keyword evidence="8 11" id="KW-0975">Bacterial flagellum</keyword>
<evidence type="ECO:0000256" key="1">
    <source>
        <dbReference type="ARBA" id="ARBA00002591"/>
    </source>
</evidence>
<dbReference type="NCBIfam" id="NF001304">
    <property type="entry name" value="PRK00249.1-4"/>
    <property type="match status" value="1"/>
</dbReference>
<keyword evidence="12" id="KW-0969">Cilium</keyword>
<comment type="subunit">
    <text evidence="4 11">The basal body constitutes a major portion of the flagellar organelle and consists of four rings (L,P,S, and M) mounted on a central rod.</text>
</comment>
<dbReference type="GO" id="GO:0071973">
    <property type="term" value="P:bacterial-type flagellum-dependent cell motility"/>
    <property type="evidence" value="ECO:0007669"/>
    <property type="project" value="InterPro"/>
</dbReference>
<accession>A0A831RV56</accession>
<comment type="subcellular location">
    <subcellularLocation>
        <location evidence="11">Cell outer membrane</location>
    </subcellularLocation>
    <subcellularLocation>
        <location evidence="11">Bacterial flagellum basal body</location>
    </subcellularLocation>
    <subcellularLocation>
        <location evidence="2">Membrane</location>
        <topology evidence="2">Lipid-anchor</topology>
    </subcellularLocation>
</comment>
<evidence type="ECO:0000256" key="8">
    <source>
        <dbReference type="ARBA" id="ARBA00023143"/>
    </source>
</evidence>
<dbReference type="GO" id="GO:0009427">
    <property type="term" value="C:bacterial-type flagellum basal body, distal rod, L ring"/>
    <property type="evidence" value="ECO:0007669"/>
    <property type="project" value="InterPro"/>
</dbReference>
<evidence type="ECO:0000256" key="3">
    <source>
        <dbReference type="ARBA" id="ARBA00006929"/>
    </source>
</evidence>
<evidence type="ECO:0000256" key="7">
    <source>
        <dbReference type="ARBA" id="ARBA00023139"/>
    </source>
</evidence>
<comment type="caution">
    <text evidence="12">The sequence shown here is derived from an EMBL/GenBank/DDBJ whole genome shotgun (WGS) entry which is preliminary data.</text>
</comment>
<dbReference type="HAMAP" id="MF_00415">
    <property type="entry name" value="FlgH"/>
    <property type="match status" value="1"/>
</dbReference>
<dbReference type="PANTHER" id="PTHR34933:SF1">
    <property type="entry name" value="FLAGELLAR L-RING PROTEIN"/>
    <property type="match status" value="1"/>
</dbReference>